<evidence type="ECO:0000313" key="2">
    <source>
        <dbReference type="EMBL" id="AXH95276.1"/>
    </source>
</evidence>
<dbReference type="OrthoDB" id="4772778at2"/>
<dbReference type="InterPro" id="IPR032710">
    <property type="entry name" value="NTF2-like_dom_sf"/>
</dbReference>
<dbReference type="Proteomes" id="UP000253790">
    <property type="component" value="Chromosome"/>
</dbReference>
<protein>
    <submittedName>
        <fullName evidence="2">Nuclear transport factor 2 family protein</fullName>
    </submittedName>
</protein>
<dbReference type="RefSeq" id="WP_114927041.1">
    <property type="nucleotide sequence ID" value="NZ_CP031229.1"/>
</dbReference>
<dbReference type="Pfam" id="PF12680">
    <property type="entry name" value="SnoaL_2"/>
    <property type="match status" value="1"/>
</dbReference>
<proteinExistence type="predicted"/>
<dbReference type="InterPro" id="IPR037401">
    <property type="entry name" value="SnoaL-like"/>
</dbReference>
<evidence type="ECO:0000259" key="1">
    <source>
        <dbReference type="Pfam" id="PF12680"/>
    </source>
</evidence>
<evidence type="ECO:0000313" key="3">
    <source>
        <dbReference type="Proteomes" id="UP000253790"/>
    </source>
</evidence>
<sequence length="118" mass="13043">MTDLLARTRHYYERVDADDVQGVLDWFAADAVYHRPGYAPMRGRAALAAFYGGERVIASGAHTLDDVLVDGDRVAVRGRFEGTLRDGSSASVGFADFITYDRDGRALERRSLFEVPSV</sequence>
<dbReference type="Gene3D" id="3.10.450.50">
    <property type="match status" value="1"/>
</dbReference>
<gene>
    <name evidence="2" type="ORF">DV701_03200</name>
</gene>
<dbReference type="SUPFAM" id="SSF54427">
    <property type="entry name" value="NTF2-like"/>
    <property type="match status" value="1"/>
</dbReference>
<dbReference type="AlphaFoldDB" id="A0A345NJR8"/>
<dbReference type="EMBL" id="CP031229">
    <property type="protein sequence ID" value="AXH95276.1"/>
    <property type="molecule type" value="Genomic_DNA"/>
</dbReference>
<reference evidence="2 3" key="1">
    <citation type="submission" date="2018-07" db="EMBL/GenBank/DDBJ databases">
        <title>Complete genome sequencing of Ornithinimicrobium sp. AMA3305.</title>
        <authorList>
            <person name="Bae J.-W."/>
        </authorList>
    </citation>
    <scope>NUCLEOTIDE SEQUENCE [LARGE SCALE GENOMIC DNA]</scope>
    <source>
        <strain evidence="2 3">AMA3305</strain>
    </source>
</reference>
<name>A0A345NJR8_9MICO</name>
<dbReference type="KEGG" id="orn:DV701_03200"/>
<feature type="domain" description="SnoaL-like" evidence="1">
    <location>
        <begin position="9"/>
        <end position="107"/>
    </location>
</feature>
<accession>A0A345NJR8</accession>
<organism evidence="2 3">
    <name type="scientific">Ornithinimicrobium avium</name>
    <dbReference type="NCBI Taxonomy" id="2283195"/>
    <lineage>
        <taxon>Bacteria</taxon>
        <taxon>Bacillati</taxon>
        <taxon>Actinomycetota</taxon>
        <taxon>Actinomycetes</taxon>
        <taxon>Micrococcales</taxon>
        <taxon>Ornithinimicrobiaceae</taxon>
        <taxon>Ornithinimicrobium</taxon>
    </lineage>
</organism>
<keyword evidence="3" id="KW-1185">Reference proteome</keyword>